<gene>
    <name evidence="2" type="ORF">GCM10007923_10980</name>
</gene>
<dbReference type="EMBL" id="BSOP01000007">
    <property type="protein sequence ID" value="GLR49893.1"/>
    <property type="molecule type" value="Genomic_DNA"/>
</dbReference>
<reference evidence="3" key="1">
    <citation type="journal article" date="2019" name="Int. J. Syst. Evol. Microbiol.">
        <title>The Global Catalogue of Microorganisms (GCM) 10K type strain sequencing project: providing services to taxonomists for standard genome sequencing and annotation.</title>
        <authorList>
            <consortium name="The Broad Institute Genomics Platform"/>
            <consortium name="The Broad Institute Genome Sequencing Center for Infectious Disease"/>
            <person name="Wu L."/>
            <person name="Ma J."/>
        </authorList>
    </citation>
    <scope>NUCLEOTIDE SEQUENCE [LARGE SCALE GENOMIC DNA]</scope>
    <source>
        <strain evidence="3">NBRC 102122</strain>
    </source>
</reference>
<evidence type="ECO:0000313" key="2">
    <source>
        <dbReference type="EMBL" id="GLR49893.1"/>
    </source>
</evidence>
<keyword evidence="3" id="KW-1185">Reference proteome</keyword>
<organism evidence="2 3">
    <name type="scientific">Shinella yambaruensis</name>
    <dbReference type="NCBI Taxonomy" id="415996"/>
    <lineage>
        <taxon>Bacteria</taxon>
        <taxon>Pseudomonadati</taxon>
        <taxon>Pseudomonadota</taxon>
        <taxon>Alphaproteobacteria</taxon>
        <taxon>Hyphomicrobiales</taxon>
        <taxon>Rhizobiaceae</taxon>
        <taxon>Shinella</taxon>
    </lineage>
</organism>
<evidence type="ECO:0000313" key="3">
    <source>
        <dbReference type="Proteomes" id="UP001156702"/>
    </source>
</evidence>
<comment type="caution">
    <text evidence="2">The sequence shown here is derived from an EMBL/GenBank/DDBJ whole genome shotgun (WGS) entry which is preliminary data.</text>
</comment>
<proteinExistence type="predicted"/>
<evidence type="ECO:0000256" key="1">
    <source>
        <dbReference type="SAM" id="MobiDB-lite"/>
    </source>
</evidence>
<name>A0ABQ5ZG79_9HYPH</name>
<accession>A0ABQ5ZG79</accession>
<sequence length="359" mass="38605">MAGTFLDLFRGMGTGGAGGNQMTASAPQQAQGGFFDRLDPDLLLSISTGLLTGKTTQEQLGNAAMGFANYRKDARQRNRTLEILGKDSPQLVQAVEAGILTPSDAFSLHYKEALEAKKAQRPSRKFQTLPDGTFGWADENAGTWMPLGTAPKEKTQPALAQEYQFARENGFEGGFTDYVQLKRSGGGSGDNAGFKVPGGYRLKDPANPGLGVEPIPGGPAEEMPGELAARVGMAKSFIARAPDLRRKIQDGQVTGWWDQAVAEGGYGEKGQIYQDLQSGTDALMRLMTGAGMNETEARQYASRYLPSARDTAWSAASKLDRLVEELEATAHEASRGRGGFQSPRQRSGRIDDLVRKYGG</sequence>
<feature type="region of interest" description="Disordered" evidence="1">
    <location>
        <begin position="330"/>
        <end position="359"/>
    </location>
</feature>
<protein>
    <submittedName>
        <fullName evidence="2">Uncharacterized protein</fullName>
    </submittedName>
</protein>
<feature type="compositionally biased region" description="Basic and acidic residues" evidence="1">
    <location>
        <begin position="348"/>
        <end position="359"/>
    </location>
</feature>
<dbReference type="Proteomes" id="UP001156702">
    <property type="component" value="Unassembled WGS sequence"/>
</dbReference>
<dbReference type="RefSeq" id="WP_244770046.1">
    <property type="nucleotide sequence ID" value="NZ_BSOP01000007.1"/>
</dbReference>